<dbReference type="AlphaFoldDB" id="A0A2Z2MJJ3"/>
<evidence type="ECO:0000313" key="2">
    <source>
        <dbReference type="EMBL" id="ASJ05719.1"/>
    </source>
</evidence>
<evidence type="ECO:0000256" key="1">
    <source>
        <dbReference type="SAM" id="Phobius"/>
    </source>
</evidence>
<feature type="transmembrane region" description="Helical" evidence="1">
    <location>
        <begin position="151"/>
        <end position="170"/>
    </location>
</feature>
<organism evidence="2 3">
    <name type="scientific">Thermococcus barossii</name>
    <dbReference type="NCBI Taxonomy" id="54077"/>
    <lineage>
        <taxon>Archaea</taxon>
        <taxon>Methanobacteriati</taxon>
        <taxon>Methanobacteriota</taxon>
        <taxon>Thermococci</taxon>
        <taxon>Thermococcales</taxon>
        <taxon>Thermococcaceae</taxon>
        <taxon>Thermococcus</taxon>
    </lineage>
</organism>
<accession>A0A2Z2MJJ3</accession>
<evidence type="ECO:0000313" key="3">
    <source>
        <dbReference type="Proteomes" id="UP000250272"/>
    </source>
</evidence>
<keyword evidence="1" id="KW-0472">Membrane</keyword>
<keyword evidence="1" id="KW-0812">Transmembrane</keyword>
<dbReference type="KEGG" id="tbs:A3L01_10215"/>
<reference evidence="2 3" key="1">
    <citation type="submission" date="2016-04" db="EMBL/GenBank/DDBJ databases">
        <title>Complete genome sequence of Thermococcus barossii type strain SHCK-94.</title>
        <authorList>
            <person name="Oger P.M."/>
        </authorList>
    </citation>
    <scope>NUCLEOTIDE SEQUENCE [LARGE SCALE GENOMIC DNA]</scope>
    <source>
        <strain evidence="2 3">SHCK-94</strain>
    </source>
</reference>
<sequence length="181" mass="19556">MIGVVASVLAGFVAGTYVTLLAPIVYLLALRNRDLGLVAYLVYVLYLGNSVTVPTLYSYSGLVNALSLSLASILLLDDVLKRRPAFGKAELLAAAFMALGLAVPEAFLAGAVFYFLLRFRMDARIFAFLGAVTAAFLIVRDQLDFPGAASTQVMAMAAFGIFLAVSSLTWKNLKKREIFSW</sequence>
<dbReference type="RefSeq" id="WP_088865713.1">
    <property type="nucleotide sequence ID" value="NZ_CP015101.1"/>
</dbReference>
<feature type="transmembrane region" description="Helical" evidence="1">
    <location>
        <begin position="37"/>
        <end position="56"/>
    </location>
</feature>
<feature type="transmembrane region" description="Helical" evidence="1">
    <location>
        <begin position="92"/>
        <end position="117"/>
    </location>
</feature>
<keyword evidence="1" id="KW-1133">Transmembrane helix</keyword>
<name>A0A2Z2MJJ3_9EURY</name>
<feature type="transmembrane region" description="Helical" evidence="1">
    <location>
        <begin position="123"/>
        <end position="139"/>
    </location>
</feature>
<dbReference type="OrthoDB" id="102649at2157"/>
<feature type="transmembrane region" description="Helical" evidence="1">
    <location>
        <begin position="6"/>
        <end position="30"/>
    </location>
</feature>
<dbReference type="Proteomes" id="UP000250272">
    <property type="component" value="Chromosome"/>
</dbReference>
<keyword evidence="3" id="KW-1185">Reference proteome</keyword>
<dbReference type="EMBL" id="CP015101">
    <property type="protein sequence ID" value="ASJ05719.1"/>
    <property type="molecule type" value="Genomic_DNA"/>
</dbReference>
<gene>
    <name evidence="2" type="ORF">A3L01_10215</name>
</gene>
<proteinExistence type="predicted"/>
<protein>
    <submittedName>
        <fullName evidence="2">Uncharacterized protein</fullName>
    </submittedName>
</protein>
<dbReference type="GeneID" id="33327155"/>